<protein>
    <submittedName>
        <fullName evidence="1">Uncharacterized protein</fullName>
    </submittedName>
</protein>
<dbReference type="EMBL" id="FPHN01000226">
    <property type="protein sequence ID" value="SFV67382.1"/>
    <property type="molecule type" value="Genomic_DNA"/>
</dbReference>
<reference evidence="1" key="1">
    <citation type="submission" date="2016-10" db="EMBL/GenBank/DDBJ databases">
        <authorList>
            <person name="de Groot N.N."/>
        </authorList>
    </citation>
    <scope>NUCLEOTIDE SEQUENCE</scope>
</reference>
<gene>
    <name evidence="1" type="ORF">MNB_SV-14-1589</name>
</gene>
<accession>A0A1W1CNV7</accession>
<proteinExistence type="predicted"/>
<evidence type="ECO:0000313" key="1">
    <source>
        <dbReference type="EMBL" id="SFV67382.1"/>
    </source>
</evidence>
<dbReference type="AlphaFoldDB" id="A0A1W1CNV7"/>
<name>A0A1W1CNV7_9ZZZZ</name>
<organism evidence="1">
    <name type="scientific">hydrothermal vent metagenome</name>
    <dbReference type="NCBI Taxonomy" id="652676"/>
    <lineage>
        <taxon>unclassified sequences</taxon>
        <taxon>metagenomes</taxon>
        <taxon>ecological metagenomes</taxon>
    </lineage>
</organism>
<sequence>MEELSLDEWQIALEVKTKELKACQIEQKVNSCLSCPKIHDCEVRDAYVHAVYNSMNKGAGGGFEF</sequence>